<organism evidence="1 2">
    <name type="scientific">Aspergillus neoniger (strain CBS 115656)</name>
    <dbReference type="NCBI Taxonomy" id="1448310"/>
    <lineage>
        <taxon>Eukaryota</taxon>
        <taxon>Fungi</taxon>
        <taxon>Dikarya</taxon>
        <taxon>Ascomycota</taxon>
        <taxon>Pezizomycotina</taxon>
        <taxon>Eurotiomycetes</taxon>
        <taxon>Eurotiomycetidae</taxon>
        <taxon>Eurotiales</taxon>
        <taxon>Aspergillaceae</taxon>
        <taxon>Aspergillus</taxon>
        <taxon>Aspergillus subgen. Circumdati</taxon>
    </lineage>
</organism>
<dbReference type="RefSeq" id="XP_025480968.1">
    <property type="nucleotide sequence ID" value="XM_025619415.1"/>
</dbReference>
<gene>
    <name evidence="1" type="ORF">BO87DRAFT_30791</name>
</gene>
<protein>
    <submittedName>
        <fullName evidence="1">Uncharacterized protein</fullName>
    </submittedName>
</protein>
<name>A0A318YU28_ASPNB</name>
<evidence type="ECO:0000313" key="2">
    <source>
        <dbReference type="Proteomes" id="UP000247647"/>
    </source>
</evidence>
<dbReference type="OrthoDB" id="4503521at2759"/>
<reference evidence="1" key="1">
    <citation type="submission" date="2016-12" db="EMBL/GenBank/DDBJ databases">
        <title>The genomes of Aspergillus section Nigri reveals drivers in fungal speciation.</title>
        <authorList>
            <consortium name="DOE Joint Genome Institute"/>
            <person name="Vesth T.C."/>
            <person name="Nybo J."/>
            <person name="Theobald S."/>
            <person name="Brandl J."/>
            <person name="Frisvad J.C."/>
            <person name="Nielsen K.F."/>
            <person name="Lyhne E.K."/>
            <person name="Kogle M.E."/>
            <person name="Kuo A."/>
            <person name="Riley R."/>
            <person name="Clum A."/>
            <person name="Nolan M."/>
            <person name="Lipzen A."/>
            <person name="Salamov A."/>
            <person name="Henrissat B."/>
            <person name="Wiebenga A."/>
            <person name="De Vries R.P."/>
            <person name="Grigoriev I.V."/>
            <person name="Mortensen U.H."/>
            <person name="Andersen M.R."/>
            <person name="Baker S.E."/>
        </authorList>
    </citation>
    <scope>NUCLEOTIDE SEQUENCE [LARGE SCALE GENOMIC DNA]</scope>
    <source>
        <strain evidence="1">CBS 115656</strain>
    </source>
</reference>
<keyword evidence="2" id="KW-1185">Reference proteome</keyword>
<proteinExistence type="predicted"/>
<accession>A0A318YU28</accession>
<dbReference type="EMBL" id="KZ821456">
    <property type="protein sequence ID" value="PYH35490.1"/>
    <property type="molecule type" value="Genomic_DNA"/>
</dbReference>
<dbReference type="GeneID" id="37121871"/>
<dbReference type="Proteomes" id="UP000247647">
    <property type="component" value="Unassembled WGS sequence"/>
</dbReference>
<dbReference type="AlphaFoldDB" id="A0A318YU28"/>
<evidence type="ECO:0000313" key="1">
    <source>
        <dbReference type="EMBL" id="PYH35490.1"/>
    </source>
</evidence>
<sequence length="380" mass="42025">MCILFSQRGQQYPHSEQQQPLFSKYWGLWLAGAGHPSVPASLVDTEPIHFFLCNTSPCTGSISPSGTVFYFSHTSKGHDHLFHLRLLLGSLDHLSFLKAISHPITTFHLNLESERTSNSRQGALCLVLCLTTLSSSLRLGVVSFAFCIIKMPGDRGSRFCRFCSRPGHEDTHCNFLTLCRGLYELSLMVSHRPGTRVNLTETQRALDRIVTRRNRNRRRAIRRRERVRARITDVARRGNHALDISRRGPIHAAASMRSVPSTMLRLPAIPPTALTSGPANAQVIPGEEMTLPAHHLPSLPAPEAESVSSVPTATSDTDVTMGVERELEISTNALDASRSESADDLIVLDTLDTADDFVVINSSQTNEIIENHCAELFTIV</sequence>